<organism evidence="17 18">
    <name type="scientific">Pseudoalteromonas spongiae</name>
    <dbReference type="NCBI Taxonomy" id="298657"/>
    <lineage>
        <taxon>Bacteria</taxon>
        <taxon>Pseudomonadati</taxon>
        <taxon>Pseudomonadota</taxon>
        <taxon>Gammaproteobacteria</taxon>
        <taxon>Alteromonadales</taxon>
        <taxon>Pseudoalteromonadaceae</taxon>
        <taxon>Pseudoalteromonas</taxon>
    </lineage>
</organism>
<keyword evidence="18" id="KW-1185">Reference proteome</keyword>
<comment type="similarity">
    <text evidence="14 16">Belongs to the type III pantothenate kinase family.</text>
</comment>
<evidence type="ECO:0000256" key="16">
    <source>
        <dbReference type="HAMAP-Rule" id="MF_01274"/>
    </source>
</evidence>
<dbReference type="RefSeq" id="WP_336434261.1">
    <property type="nucleotide sequence ID" value="NZ_JBAWKS010000001.1"/>
</dbReference>
<evidence type="ECO:0000313" key="18">
    <source>
        <dbReference type="Proteomes" id="UP001382455"/>
    </source>
</evidence>
<reference evidence="17 18" key="1">
    <citation type="submission" date="2023-12" db="EMBL/GenBank/DDBJ databases">
        <title>Friends and Foes: Symbiotic and Algicidal bacterial influence on Karenia brevis blooms.</title>
        <authorList>
            <person name="Fei C."/>
            <person name="Mohamed A.R."/>
            <person name="Booker A."/>
            <person name="Arshad M."/>
            <person name="Klass S."/>
            <person name="Ahn S."/>
            <person name="Gilbert P.M."/>
            <person name="Heil C.A."/>
            <person name="Martinez J.M."/>
            <person name="Amin S.A."/>
        </authorList>
    </citation>
    <scope>NUCLEOTIDE SEQUENCE [LARGE SCALE GENOMIC DNA]</scope>
    <source>
        <strain evidence="17 18">CE15</strain>
    </source>
</reference>
<name>A0ABU8EMM0_9GAMM</name>
<keyword evidence="13 16" id="KW-0173">Coenzyme A biosynthesis</keyword>
<evidence type="ECO:0000256" key="10">
    <source>
        <dbReference type="ARBA" id="ARBA00022777"/>
    </source>
</evidence>
<evidence type="ECO:0000256" key="3">
    <source>
        <dbReference type="ARBA" id="ARBA00004496"/>
    </source>
</evidence>
<dbReference type="HAMAP" id="MF_01274">
    <property type="entry name" value="Pantothen_kinase_3"/>
    <property type="match status" value="1"/>
</dbReference>
<keyword evidence="9 16" id="KW-0547">Nucleotide-binding</keyword>
<keyword evidence="8 16" id="KW-0808">Transferase</keyword>
<dbReference type="Gene3D" id="3.30.420.40">
    <property type="match status" value="2"/>
</dbReference>
<keyword evidence="12 16" id="KW-0630">Potassium</keyword>
<evidence type="ECO:0000256" key="11">
    <source>
        <dbReference type="ARBA" id="ARBA00022840"/>
    </source>
</evidence>
<dbReference type="InterPro" id="IPR004619">
    <property type="entry name" value="Type_III_PanK"/>
</dbReference>
<comment type="caution">
    <text evidence="17">The sequence shown here is derived from an EMBL/GenBank/DDBJ whole genome shotgun (WGS) entry which is preliminary data.</text>
</comment>
<evidence type="ECO:0000256" key="1">
    <source>
        <dbReference type="ARBA" id="ARBA00001206"/>
    </source>
</evidence>
<comment type="subunit">
    <text evidence="5 16">Homodimer.</text>
</comment>
<comment type="subcellular location">
    <subcellularLocation>
        <location evidence="3 16">Cytoplasm</location>
    </subcellularLocation>
</comment>
<feature type="binding site" evidence="16">
    <location>
        <position position="164"/>
    </location>
    <ligand>
        <name>substrate</name>
    </ligand>
</feature>
<feature type="binding site" evidence="16">
    <location>
        <position position="79"/>
    </location>
    <ligand>
        <name>substrate</name>
    </ligand>
</feature>
<dbReference type="InterPro" id="IPR043129">
    <property type="entry name" value="ATPase_NBD"/>
</dbReference>
<feature type="binding site" evidence="16">
    <location>
        <begin position="86"/>
        <end position="89"/>
    </location>
    <ligand>
        <name>substrate</name>
    </ligand>
</feature>
<feature type="binding site" evidence="16">
    <location>
        <position position="112"/>
    </location>
    <ligand>
        <name>ATP</name>
        <dbReference type="ChEBI" id="CHEBI:30616"/>
    </ligand>
</feature>
<keyword evidence="10 16" id="KW-0418">Kinase</keyword>
<dbReference type="SUPFAM" id="SSF53067">
    <property type="entry name" value="Actin-like ATPase domain"/>
    <property type="match status" value="2"/>
</dbReference>
<comment type="cofactor">
    <cofactor evidence="2">
        <name>K(+)</name>
        <dbReference type="ChEBI" id="CHEBI:29103"/>
    </cofactor>
</comment>
<dbReference type="PANTHER" id="PTHR34265">
    <property type="entry name" value="TYPE III PANTOTHENATE KINASE"/>
    <property type="match status" value="1"/>
</dbReference>
<gene>
    <name evidence="16" type="primary">coaX</name>
    <name evidence="17" type="ORF">WAE96_00590</name>
</gene>
<evidence type="ECO:0000256" key="13">
    <source>
        <dbReference type="ARBA" id="ARBA00022993"/>
    </source>
</evidence>
<protein>
    <recommendedName>
        <fullName evidence="15 16">Type III pantothenate kinase</fullName>
        <ecNumber evidence="6 16">2.7.1.33</ecNumber>
    </recommendedName>
    <alternativeName>
        <fullName evidence="16">PanK-III</fullName>
    </alternativeName>
    <alternativeName>
        <fullName evidence="16">Pantothenic acid kinase</fullName>
    </alternativeName>
</protein>
<evidence type="ECO:0000256" key="7">
    <source>
        <dbReference type="ARBA" id="ARBA00022490"/>
    </source>
</evidence>
<evidence type="ECO:0000256" key="12">
    <source>
        <dbReference type="ARBA" id="ARBA00022958"/>
    </source>
</evidence>
<keyword evidence="11 16" id="KW-0067">ATP-binding</keyword>
<evidence type="ECO:0000256" key="14">
    <source>
        <dbReference type="ARBA" id="ARBA00038036"/>
    </source>
</evidence>
<dbReference type="EMBL" id="JBAWKS010000001">
    <property type="protein sequence ID" value="MEI4548213.1"/>
    <property type="molecule type" value="Genomic_DNA"/>
</dbReference>
<evidence type="ECO:0000256" key="6">
    <source>
        <dbReference type="ARBA" id="ARBA00012102"/>
    </source>
</evidence>
<dbReference type="PANTHER" id="PTHR34265:SF1">
    <property type="entry name" value="TYPE III PANTOTHENATE KINASE"/>
    <property type="match status" value="1"/>
</dbReference>
<comment type="cofactor">
    <cofactor evidence="16">
        <name>NH4(+)</name>
        <dbReference type="ChEBI" id="CHEBI:28938"/>
    </cofactor>
    <cofactor evidence="16">
        <name>K(+)</name>
        <dbReference type="ChEBI" id="CHEBI:29103"/>
    </cofactor>
    <text evidence="16">A monovalent cation. Ammonium or potassium.</text>
</comment>
<proteinExistence type="inferred from homology"/>
<keyword evidence="16" id="KW-0479">Metal-binding</keyword>
<feature type="active site" description="Proton acceptor" evidence="16">
    <location>
        <position position="88"/>
    </location>
</feature>
<dbReference type="EC" id="2.7.1.33" evidence="6 16"/>
<evidence type="ECO:0000256" key="5">
    <source>
        <dbReference type="ARBA" id="ARBA00011738"/>
    </source>
</evidence>
<comment type="function">
    <text evidence="16">Catalyzes the phosphorylation of pantothenate (Pan), the first step in CoA biosynthesis.</text>
</comment>
<evidence type="ECO:0000313" key="17">
    <source>
        <dbReference type="EMBL" id="MEI4548213.1"/>
    </source>
</evidence>
<dbReference type="Proteomes" id="UP001382455">
    <property type="component" value="Unassembled WGS sequence"/>
</dbReference>
<accession>A0ABU8EMM0</accession>
<evidence type="ECO:0000256" key="15">
    <source>
        <dbReference type="ARBA" id="ARBA00040883"/>
    </source>
</evidence>
<dbReference type="CDD" id="cd24015">
    <property type="entry name" value="ASKHA_NBD_PanK-III"/>
    <property type="match status" value="1"/>
</dbReference>
<evidence type="ECO:0000256" key="4">
    <source>
        <dbReference type="ARBA" id="ARBA00005225"/>
    </source>
</evidence>
<feature type="binding site" evidence="16">
    <location>
        <begin position="6"/>
        <end position="13"/>
    </location>
    <ligand>
        <name>ATP</name>
        <dbReference type="ChEBI" id="CHEBI:30616"/>
    </ligand>
</feature>
<evidence type="ECO:0000256" key="9">
    <source>
        <dbReference type="ARBA" id="ARBA00022741"/>
    </source>
</evidence>
<dbReference type="GO" id="GO:0004594">
    <property type="term" value="F:pantothenate kinase activity"/>
    <property type="evidence" value="ECO:0007669"/>
    <property type="project" value="UniProtKB-EC"/>
</dbReference>
<evidence type="ECO:0000256" key="2">
    <source>
        <dbReference type="ARBA" id="ARBA00001958"/>
    </source>
</evidence>
<keyword evidence="7 16" id="KW-0963">Cytoplasm</keyword>
<evidence type="ECO:0000256" key="8">
    <source>
        <dbReference type="ARBA" id="ARBA00022679"/>
    </source>
</evidence>
<feature type="binding site" evidence="16">
    <location>
        <position position="109"/>
    </location>
    <ligand>
        <name>K(+)</name>
        <dbReference type="ChEBI" id="CHEBI:29103"/>
    </ligand>
</feature>
<comment type="catalytic activity">
    <reaction evidence="1 16">
        <text>(R)-pantothenate + ATP = (R)-4'-phosphopantothenate + ADP + H(+)</text>
        <dbReference type="Rhea" id="RHEA:16373"/>
        <dbReference type="ChEBI" id="CHEBI:10986"/>
        <dbReference type="ChEBI" id="CHEBI:15378"/>
        <dbReference type="ChEBI" id="CHEBI:29032"/>
        <dbReference type="ChEBI" id="CHEBI:30616"/>
        <dbReference type="ChEBI" id="CHEBI:456216"/>
        <dbReference type="EC" id="2.7.1.33"/>
    </reaction>
</comment>
<sequence length="226" mass="24491">MKLLVDVGNTALKLALYKNDEITFISQHEVNWQDINQVLIASVRSNQQLDSLISDANERGVEVITAKVSAEQNGVSCAYQQFHNLGIDRWLVVLAAAHLYAGQSAIIVDAGTATTVDVLVEGKTHQGGWIIPGIDLMMESITSRAEKVFANELVSFENTVGINTPEALSYGCLAASLGLVAQARRLFGDNVRVLCTGGYGKLLSDHLENSEFIEDLVLRGLVAYAK</sequence>
<dbReference type="NCBIfam" id="TIGR00671">
    <property type="entry name" value="baf"/>
    <property type="match status" value="1"/>
</dbReference>
<comment type="pathway">
    <text evidence="4 16">Cofactor biosynthesis; coenzyme A biosynthesis; CoA from (R)-pantothenate: step 1/5.</text>
</comment>
<dbReference type="Pfam" id="PF03309">
    <property type="entry name" value="Pan_kinase"/>
    <property type="match status" value="1"/>
</dbReference>